<evidence type="ECO:0000256" key="2">
    <source>
        <dbReference type="ARBA" id="ARBA00022491"/>
    </source>
</evidence>
<dbReference type="AlphaFoldDB" id="H8GI66"/>
<dbReference type="InterPro" id="IPR036388">
    <property type="entry name" value="WH-like_DNA-bd_sf"/>
</dbReference>
<dbReference type="GO" id="GO:0008270">
    <property type="term" value="F:zinc ion binding"/>
    <property type="evidence" value="ECO:0007669"/>
    <property type="project" value="TreeGrafter"/>
</dbReference>
<keyword evidence="6" id="KW-0804">Transcription</keyword>
<evidence type="ECO:0000256" key="4">
    <source>
        <dbReference type="ARBA" id="ARBA00023015"/>
    </source>
</evidence>
<comment type="similarity">
    <text evidence="1">Belongs to the Fur family.</text>
</comment>
<dbReference type="Proteomes" id="UP000005090">
    <property type="component" value="Chromosome"/>
</dbReference>
<evidence type="ECO:0000256" key="6">
    <source>
        <dbReference type="ARBA" id="ARBA00023163"/>
    </source>
</evidence>
<dbReference type="SUPFAM" id="SSF46785">
    <property type="entry name" value="Winged helix' DNA-binding domain"/>
    <property type="match status" value="1"/>
</dbReference>
<evidence type="ECO:0000256" key="7">
    <source>
        <dbReference type="PIRSR" id="PIRSR602481-1"/>
    </source>
</evidence>
<gene>
    <name evidence="8" type="ORF">Metal_2491</name>
</gene>
<dbReference type="InterPro" id="IPR036390">
    <property type="entry name" value="WH_DNA-bd_sf"/>
</dbReference>
<protein>
    <submittedName>
        <fullName evidence="8">Fe2+/Zn2+ uptake regulation protein</fullName>
    </submittedName>
</protein>
<reference evidence="8 9" key="1">
    <citation type="journal article" date="2013" name="Genome Announc.">
        <title>Genome Sequence of the Obligate Gammaproteobacterial Methanotroph Methylomicrobium album Strain BG8.</title>
        <authorList>
            <person name="Kits K.D."/>
            <person name="Kalyuzhnaya M.G."/>
            <person name="Klotz M.G."/>
            <person name="Jetten M.S."/>
            <person name="Op den Camp H.J."/>
            <person name="Vuilleumier S."/>
            <person name="Bringel F."/>
            <person name="Dispirito A.A."/>
            <person name="Murrell J.C."/>
            <person name="Bruce D."/>
            <person name="Cheng J.F."/>
            <person name="Copeland A."/>
            <person name="Goodwin L."/>
            <person name="Hauser L."/>
            <person name="Lajus A."/>
            <person name="Land M.L."/>
            <person name="Lapidus A."/>
            <person name="Lucas S."/>
            <person name="Medigue C."/>
            <person name="Pitluck S."/>
            <person name="Woyke T."/>
            <person name="Zeytun A."/>
            <person name="Stein L.Y."/>
        </authorList>
    </citation>
    <scope>NUCLEOTIDE SEQUENCE [LARGE SCALE GENOMIC DNA]</scope>
    <source>
        <strain evidence="8 9">BG8</strain>
    </source>
</reference>
<keyword evidence="2" id="KW-0678">Repressor</keyword>
<sequence>MRSSSSSSAHASAKHDHTQCVSAALDTAEQLCVVRGVQLTPIRLQVLKLIWESHQAVKAYELLDRLKPLKQEAKPATIYRALDFLIEQGLIHRIESLNAFIGCHYSGQQHEQLLLICKECHEVEERSAPAVMDALSSEIDQAGFIAHSKAIEIHGICAKCSKETEAQG</sequence>
<evidence type="ECO:0000256" key="1">
    <source>
        <dbReference type="ARBA" id="ARBA00007957"/>
    </source>
</evidence>
<keyword evidence="3 7" id="KW-0862">Zinc</keyword>
<keyword evidence="4" id="KW-0805">Transcription regulation</keyword>
<keyword evidence="9" id="KW-1185">Reference proteome</keyword>
<evidence type="ECO:0000313" key="9">
    <source>
        <dbReference type="Proteomes" id="UP000005090"/>
    </source>
</evidence>
<keyword evidence="7" id="KW-0479">Metal-binding</keyword>
<dbReference type="Gene3D" id="3.30.1490.190">
    <property type="match status" value="1"/>
</dbReference>
<dbReference type="GO" id="GO:1900376">
    <property type="term" value="P:regulation of secondary metabolite biosynthetic process"/>
    <property type="evidence" value="ECO:0007669"/>
    <property type="project" value="TreeGrafter"/>
</dbReference>
<dbReference type="GO" id="GO:0005829">
    <property type="term" value="C:cytosol"/>
    <property type="evidence" value="ECO:0007669"/>
    <property type="project" value="TreeGrafter"/>
</dbReference>
<dbReference type="Gene3D" id="1.10.10.10">
    <property type="entry name" value="Winged helix-like DNA-binding domain superfamily/Winged helix DNA-binding domain"/>
    <property type="match status" value="1"/>
</dbReference>
<feature type="binding site" evidence="7">
    <location>
        <position position="160"/>
    </location>
    <ligand>
        <name>Zn(2+)</name>
        <dbReference type="ChEBI" id="CHEBI:29105"/>
    </ligand>
</feature>
<evidence type="ECO:0000256" key="3">
    <source>
        <dbReference type="ARBA" id="ARBA00022833"/>
    </source>
</evidence>
<feature type="binding site" evidence="7">
    <location>
        <position position="117"/>
    </location>
    <ligand>
        <name>Zn(2+)</name>
        <dbReference type="ChEBI" id="CHEBI:29105"/>
    </ligand>
</feature>
<dbReference type="InterPro" id="IPR043135">
    <property type="entry name" value="Fur_C"/>
</dbReference>
<dbReference type="GO" id="GO:0045892">
    <property type="term" value="P:negative regulation of DNA-templated transcription"/>
    <property type="evidence" value="ECO:0007669"/>
    <property type="project" value="TreeGrafter"/>
</dbReference>
<dbReference type="PANTHER" id="PTHR33202:SF6">
    <property type="entry name" value="ZINC UPTAKE REGULATION PROTEIN"/>
    <property type="match status" value="1"/>
</dbReference>
<evidence type="ECO:0000313" key="8">
    <source>
        <dbReference type="EMBL" id="EIC30210.1"/>
    </source>
</evidence>
<proteinExistence type="inferred from homology"/>
<evidence type="ECO:0000256" key="5">
    <source>
        <dbReference type="ARBA" id="ARBA00023125"/>
    </source>
</evidence>
<feature type="binding site" evidence="7">
    <location>
        <position position="120"/>
    </location>
    <ligand>
        <name>Zn(2+)</name>
        <dbReference type="ChEBI" id="CHEBI:29105"/>
    </ligand>
</feature>
<dbReference type="eggNOG" id="COG0735">
    <property type="taxonomic scope" value="Bacteria"/>
</dbReference>
<comment type="cofactor">
    <cofactor evidence="7">
        <name>Zn(2+)</name>
        <dbReference type="ChEBI" id="CHEBI:29105"/>
    </cofactor>
    <text evidence="7">Binds 1 zinc ion per subunit.</text>
</comment>
<dbReference type="STRING" id="686340.Metal_2491"/>
<dbReference type="HOGENOM" id="CLU_096072_2_1_6"/>
<dbReference type="GO" id="GO:0000976">
    <property type="term" value="F:transcription cis-regulatory region binding"/>
    <property type="evidence" value="ECO:0007669"/>
    <property type="project" value="TreeGrafter"/>
</dbReference>
<keyword evidence="5" id="KW-0238">DNA-binding</keyword>
<feature type="binding site" evidence="7">
    <location>
        <position position="157"/>
    </location>
    <ligand>
        <name>Zn(2+)</name>
        <dbReference type="ChEBI" id="CHEBI:29105"/>
    </ligand>
</feature>
<dbReference type="PANTHER" id="PTHR33202">
    <property type="entry name" value="ZINC UPTAKE REGULATION PROTEIN"/>
    <property type="match status" value="1"/>
</dbReference>
<organism evidence="8 9">
    <name type="scientific">Methylomicrobium album BG8</name>
    <dbReference type="NCBI Taxonomy" id="686340"/>
    <lineage>
        <taxon>Bacteria</taxon>
        <taxon>Pseudomonadati</taxon>
        <taxon>Pseudomonadota</taxon>
        <taxon>Gammaproteobacteria</taxon>
        <taxon>Methylococcales</taxon>
        <taxon>Methylococcaceae</taxon>
        <taxon>Methylomicrobium</taxon>
    </lineage>
</organism>
<dbReference type="Pfam" id="PF01475">
    <property type="entry name" value="FUR"/>
    <property type="match status" value="1"/>
</dbReference>
<dbReference type="GO" id="GO:0003700">
    <property type="term" value="F:DNA-binding transcription factor activity"/>
    <property type="evidence" value="ECO:0007669"/>
    <property type="project" value="InterPro"/>
</dbReference>
<dbReference type="InterPro" id="IPR002481">
    <property type="entry name" value="FUR"/>
</dbReference>
<dbReference type="RefSeq" id="WP_005372711.1">
    <property type="nucleotide sequence ID" value="NZ_CM001475.1"/>
</dbReference>
<dbReference type="EMBL" id="CM001475">
    <property type="protein sequence ID" value="EIC30210.1"/>
    <property type="molecule type" value="Genomic_DNA"/>
</dbReference>
<accession>H8GI66</accession>
<name>H8GI66_METAL</name>